<sequence length="321" mass="39164">MGPKIPHLKRLYEILLISSLVLELQCAALEDIFNLSKQPRSDRDEEYYDNRYASEPSEQKVISRPIKPEDLPEARDRDNANLGKRCVRCDYNRDYYYRDYRYPSDYRSRYDDRYDDRNDDRYYRDRDYRDRDYRDRDQYDDRSRDRYSDEYDRRYYDSRRYNDYDRRYEDRDRYDRVRYDRRPEYYDTYERDRYDKDDRNRYYDRNNRGGYRPYDETTRGTSGFDSTGKGYYFAVGRPEYSTGYAANWNNYDDRNSSRDRWREQGFSSSAYRPRDAYDPGYRGTSYLYGRPSSTTTTQSPGSLGGNTVTDNPESQSNTSSG</sequence>
<evidence type="ECO:0000256" key="2">
    <source>
        <dbReference type="SAM" id="SignalP"/>
    </source>
</evidence>
<gene>
    <name evidence="3" type="ORF">RN001_006634</name>
</gene>
<feature type="compositionally biased region" description="Polar residues" evidence="1">
    <location>
        <begin position="306"/>
        <end position="321"/>
    </location>
</feature>
<organism evidence="3 4">
    <name type="scientific">Aquatica leii</name>
    <dbReference type="NCBI Taxonomy" id="1421715"/>
    <lineage>
        <taxon>Eukaryota</taxon>
        <taxon>Metazoa</taxon>
        <taxon>Ecdysozoa</taxon>
        <taxon>Arthropoda</taxon>
        <taxon>Hexapoda</taxon>
        <taxon>Insecta</taxon>
        <taxon>Pterygota</taxon>
        <taxon>Neoptera</taxon>
        <taxon>Endopterygota</taxon>
        <taxon>Coleoptera</taxon>
        <taxon>Polyphaga</taxon>
        <taxon>Elateriformia</taxon>
        <taxon>Elateroidea</taxon>
        <taxon>Lampyridae</taxon>
        <taxon>Luciolinae</taxon>
        <taxon>Aquatica</taxon>
    </lineage>
</organism>
<evidence type="ECO:0000313" key="3">
    <source>
        <dbReference type="EMBL" id="KAK4883315.1"/>
    </source>
</evidence>
<name>A0AAN7P8D5_9COLE</name>
<dbReference type="Proteomes" id="UP001353858">
    <property type="component" value="Unassembled WGS sequence"/>
</dbReference>
<proteinExistence type="predicted"/>
<feature type="signal peptide" evidence="2">
    <location>
        <begin position="1"/>
        <end position="26"/>
    </location>
</feature>
<dbReference type="EMBL" id="JARPUR010000002">
    <property type="protein sequence ID" value="KAK4883315.1"/>
    <property type="molecule type" value="Genomic_DNA"/>
</dbReference>
<protein>
    <submittedName>
        <fullName evidence="3">Uncharacterized protein</fullName>
    </submittedName>
</protein>
<accession>A0AAN7P8D5</accession>
<keyword evidence="2" id="KW-0732">Signal</keyword>
<feature type="region of interest" description="Disordered" evidence="1">
    <location>
        <begin position="253"/>
        <end position="321"/>
    </location>
</feature>
<feature type="chain" id="PRO_5042987263" evidence="2">
    <location>
        <begin position="27"/>
        <end position="321"/>
    </location>
</feature>
<dbReference type="AlphaFoldDB" id="A0AAN7P8D5"/>
<feature type="compositionally biased region" description="Basic and acidic residues" evidence="1">
    <location>
        <begin position="66"/>
        <end position="77"/>
    </location>
</feature>
<feature type="compositionally biased region" description="Basic and acidic residues" evidence="1">
    <location>
        <begin position="197"/>
        <end position="218"/>
    </location>
</feature>
<feature type="compositionally biased region" description="Low complexity" evidence="1">
    <location>
        <begin position="289"/>
        <end position="301"/>
    </location>
</feature>
<keyword evidence="4" id="KW-1185">Reference proteome</keyword>
<comment type="caution">
    <text evidence="3">The sequence shown here is derived from an EMBL/GenBank/DDBJ whole genome shotgun (WGS) entry which is preliminary data.</text>
</comment>
<evidence type="ECO:0000256" key="1">
    <source>
        <dbReference type="SAM" id="MobiDB-lite"/>
    </source>
</evidence>
<evidence type="ECO:0000313" key="4">
    <source>
        <dbReference type="Proteomes" id="UP001353858"/>
    </source>
</evidence>
<feature type="region of interest" description="Disordered" evidence="1">
    <location>
        <begin position="197"/>
        <end position="221"/>
    </location>
</feature>
<feature type="region of interest" description="Disordered" evidence="1">
    <location>
        <begin position="43"/>
        <end position="77"/>
    </location>
</feature>
<reference evidence="4" key="1">
    <citation type="submission" date="2023-01" db="EMBL/GenBank/DDBJ databases">
        <title>Key to firefly adult light organ development and bioluminescence: homeobox transcription factors regulate luciferase expression and transportation to peroxisome.</title>
        <authorList>
            <person name="Fu X."/>
        </authorList>
    </citation>
    <scope>NUCLEOTIDE SEQUENCE [LARGE SCALE GENOMIC DNA]</scope>
</reference>
<feature type="compositionally biased region" description="Basic and acidic residues" evidence="1">
    <location>
        <begin position="253"/>
        <end position="263"/>
    </location>
</feature>